<organism evidence="2 3">
    <name type="scientific">Rhizopogon vesiculosus</name>
    <dbReference type="NCBI Taxonomy" id="180088"/>
    <lineage>
        <taxon>Eukaryota</taxon>
        <taxon>Fungi</taxon>
        <taxon>Dikarya</taxon>
        <taxon>Basidiomycota</taxon>
        <taxon>Agaricomycotina</taxon>
        <taxon>Agaricomycetes</taxon>
        <taxon>Agaricomycetidae</taxon>
        <taxon>Boletales</taxon>
        <taxon>Suillineae</taxon>
        <taxon>Rhizopogonaceae</taxon>
        <taxon>Rhizopogon</taxon>
    </lineage>
</organism>
<accession>A0A1J8QV23</accession>
<sequence>MTDNLTKSRLLPGTVIWRKLAPRKKNRIRSVNALGGIVLPPRDLPDSGSSVQATGVPNSDTSLSRGAHRAATLRGLAQRARDSEDSKLRVGLRRRAKIAATDQGSSEWGMPLPVRNTDVNDHTREIVMHIESESSDTLSSSTFTLHFCSLVSTLTSSVSVFAGRIYPRKSTTGLARSLQGLGDANSQDRYRTSSFQLLASAVCLPEVDPFKFNGMFLSPSPTEPNRPNPGTHPKVKFGDKSDYIKWQDSSEAQVANRGKLPFLEDENGAPIPDSTIDAIRKTLRRAWSELLKRNLAPTSWGKLTASGIQLMNSVMESAHPIFRLANNGWKLDYLAMSSYSSWRRNHLENGDSENSKKRKQSTPIIKSEVPDKKIKSAFLIYVLEVADIVKLLLPSTMSVQAPILESLPNPAAPSESNLPAVLSQLPVLGSPPVVSSEHSVTSPHPQQLDSGLPRPASPPTPQKTALESLSPVSSPSESVVGKEHCMAASVDLFASAPVKITIVNPLATLALAASKIALLPLPPSTTSVS</sequence>
<feature type="region of interest" description="Disordered" evidence="1">
    <location>
        <begin position="433"/>
        <end position="477"/>
    </location>
</feature>
<dbReference type="EMBL" id="LVVM01002122">
    <property type="protein sequence ID" value="OJA17288.1"/>
    <property type="molecule type" value="Genomic_DNA"/>
</dbReference>
<dbReference type="AlphaFoldDB" id="A0A1J8QV23"/>
<keyword evidence="3" id="KW-1185">Reference proteome</keyword>
<feature type="compositionally biased region" description="Polar residues" evidence="1">
    <location>
        <begin position="436"/>
        <end position="449"/>
    </location>
</feature>
<reference evidence="2 3" key="1">
    <citation type="submission" date="2016-03" db="EMBL/GenBank/DDBJ databases">
        <title>Comparative genomics of the ectomycorrhizal sister species Rhizopogon vinicolor and Rhizopogon vesiculosus (Basidiomycota: Boletales) reveals a divergence of the mating type B locus.</title>
        <authorList>
            <person name="Mujic A.B."/>
            <person name="Kuo A."/>
            <person name="Tritt A."/>
            <person name="Lipzen A."/>
            <person name="Chen C."/>
            <person name="Johnson J."/>
            <person name="Sharma A."/>
            <person name="Barry K."/>
            <person name="Grigoriev I.V."/>
            <person name="Spatafora J.W."/>
        </authorList>
    </citation>
    <scope>NUCLEOTIDE SEQUENCE [LARGE SCALE GENOMIC DNA]</scope>
    <source>
        <strain evidence="2 3">AM-OR11-056</strain>
    </source>
</reference>
<protein>
    <submittedName>
        <fullName evidence="2">Uncharacterized protein</fullName>
    </submittedName>
</protein>
<feature type="compositionally biased region" description="Polar residues" evidence="1">
    <location>
        <begin position="47"/>
        <end position="64"/>
    </location>
</feature>
<name>A0A1J8QV23_9AGAM</name>
<feature type="compositionally biased region" description="Low complexity" evidence="1">
    <location>
        <begin position="466"/>
        <end position="477"/>
    </location>
</feature>
<gene>
    <name evidence="2" type="ORF">AZE42_11207</name>
</gene>
<feature type="region of interest" description="Disordered" evidence="1">
    <location>
        <begin position="37"/>
        <end position="67"/>
    </location>
</feature>
<evidence type="ECO:0000313" key="3">
    <source>
        <dbReference type="Proteomes" id="UP000183567"/>
    </source>
</evidence>
<comment type="caution">
    <text evidence="2">The sequence shown here is derived from an EMBL/GenBank/DDBJ whole genome shotgun (WGS) entry which is preliminary data.</text>
</comment>
<dbReference type="Proteomes" id="UP000183567">
    <property type="component" value="Unassembled WGS sequence"/>
</dbReference>
<evidence type="ECO:0000256" key="1">
    <source>
        <dbReference type="SAM" id="MobiDB-lite"/>
    </source>
</evidence>
<evidence type="ECO:0000313" key="2">
    <source>
        <dbReference type="EMBL" id="OJA17288.1"/>
    </source>
</evidence>
<proteinExistence type="predicted"/>
<dbReference type="STRING" id="180088.A0A1J8QV23"/>
<dbReference type="OrthoDB" id="2681506at2759"/>